<dbReference type="Proteomes" id="UP001195903">
    <property type="component" value="Unassembled WGS sequence"/>
</dbReference>
<dbReference type="EMBL" id="JAHEPS010000005">
    <property type="protein sequence ID" value="MBT1445692.1"/>
    <property type="molecule type" value="Genomic_DNA"/>
</dbReference>
<proteinExistence type="predicted"/>
<evidence type="ECO:0000313" key="2">
    <source>
        <dbReference type="Proteomes" id="UP001195903"/>
    </source>
</evidence>
<accession>A0ABS5V5F3</accession>
<organism evidence="1 2">
    <name type="scientific">Shewanella jiangmenensis</name>
    <dbReference type="NCBI Taxonomy" id="2837387"/>
    <lineage>
        <taxon>Bacteria</taxon>
        <taxon>Pseudomonadati</taxon>
        <taxon>Pseudomonadota</taxon>
        <taxon>Gammaproteobacteria</taxon>
        <taxon>Alteromonadales</taxon>
        <taxon>Shewanellaceae</taxon>
        <taxon>Shewanella</taxon>
    </lineage>
</organism>
<keyword evidence="2" id="KW-1185">Reference proteome</keyword>
<name>A0ABS5V5F3_9GAMM</name>
<reference evidence="1 2" key="1">
    <citation type="submission" date="2021-05" db="EMBL/GenBank/DDBJ databases">
        <title>Shewanella sp. JM162201.</title>
        <authorList>
            <person name="Xu S."/>
            <person name="Li A."/>
        </authorList>
    </citation>
    <scope>NUCLEOTIDE SEQUENCE [LARGE SCALE GENOMIC DNA]</scope>
    <source>
        <strain evidence="1 2">JM162201</strain>
    </source>
</reference>
<sequence>MSFDYAKAFEAIATHKDVSDVSAFMTEILDACKAIEPSEGWDKFAGLDYQNESESLSNHVVSVLQKEPAKFDEKGFWFGINNPVLESGETIAGLYFSVSSSFDPENEDADWACNAEHYPEAGYFNSGIMANLYRLAYSESGLGNKAEYTLCLAYALRVAEKAMKQYIKSFPDKQVGYAVGFDSGDFINMGWAS</sequence>
<dbReference type="RefSeq" id="WP_214507876.1">
    <property type="nucleotide sequence ID" value="NZ_JAHEPS010000005.1"/>
</dbReference>
<comment type="caution">
    <text evidence="1">The sequence shown here is derived from an EMBL/GenBank/DDBJ whole genome shotgun (WGS) entry which is preliminary data.</text>
</comment>
<evidence type="ECO:0000313" key="1">
    <source>
        <dbReference type="EMBL" id="MBT1445692.1"/>
    </source>
</evidence>
<protein>
    <submittedName>
        <fullName evidence="1">Uncharacterized protein</fullName>
    </submittedName>
</protein>
<gene>
    <name evidence="1" type="ORF">KJI95_14350</name>
</gene>